<reference evidence="5" key="1">
    <citation type="submission" date="2021-01" db="EMBL/GenBank/DDBJ databases">
        <authorList>
            <person name="Corre E."/>
            <person name="Pelletier E."/>
            <person name="Niang G."/>
            <person name="Scheremetjew M."/>
            <person name="Finn R."/>
            <person name="Kale V."/>
            <person name="Holt S."/>
            <person name="Cochrane G."/>
            <person name="Meng A."/>
            <person name="Brown T."/>
            <person name="Cohen L."/>
        </authorList>
    </citation>
    <scope>NUCLEOTIDE SEQUENCE</scope>
    <source>
        <strain evidence="5">SAG 63-3</strain>
    </source>
</reference>
<evidence type="ECO:0000256" key="2">
    <source>
        <dbReference type="ARBA" id="ARBA00022692"/>
    </source>
</evidence>
<dbReference type="InterPro" id="IPR003339">
    <property type="entry name" value="ABC/ECF_trnsptr_transmembrane"/>
</dbReference>
<comment type="subcellular location">
    <subcellularLocation>
        <location evidence="1">Membrane</location>
        <topology evidence="1">Multi-pass membrane protein</topology>
    </subcellularLocation>
</comment>
<gene>
    <name evidence="5" type="ORF">PPAR00522_LOCUS17435</name>
</gene>
<name>A0A7S0YKX2_9CHLO</name>
<dbReference type="GO" id="GO:0005886">
    <property type="term" value="C:plasma membrane"/>
    <property type="evidence" value="ECO:0007669"/>
    <property type="project" value="UniProtKB-ARBA"/>
</dbReference>
<proteinExistence type="predicted"/>
<dbReference type="EMBL" id="HBFM01026933">
    <property type="protein sequence ID" value="CAD8784814.1"/>
    <property type="molecule type" value="Transcribed_RNA"/>
</dbReference>
<dbReference type="GO" id="GO:0009507">
    <property type="term" value="C:chloroplast"/>
    <property type="evidence" value="ECO:0007669"/>
    <property type="project" value="TreeGrafter"/>
</dbReference>
<keyword evidence="3" id="KW-1133">Transmembrane helix</keyword>
<dbReference type="CDD" id="cd16914">
    <property type="entry name" value="EcfT"/>
    <property type="match status" value="1"/>
</dbReference>
<dbReference type="PANTHER" id="PTHR33514">
    <property type="entry name" value="PROTEIN ABCI12, CHLOROPLASTIC"/>
    <property type="match status" value="1"/>
</dbReference>
<keyword evidence="2" id="KW-0812">Transmembrane</keyword>
<evidence type="ECO:0008006" key="6">
    <source>
        <dbReference type="Google" id="ProtNLM"/>
    </source>
</evidence>
<organism evidence="5">
    <name type="scientific">Polytomella parva</name>
    <dbReference type="NCBI Taxonomy" id="51329"/>
    <lineage>
        <taxon>Eukaryota</taxon>
        <taxon>Viridiplantae</taxon>
        <taxon>Chlorophyta</taxon>
        <taxon>core chlorophytes</taxon>
        <taxon>Chlorophyceae</taxon>
        <taxon>CS clade</taxon>
        <taxon>Chlamydomonadales</taxon>
        <taxon>Chlamydomonadaceae</taxon>
        <taxon>Polytomella</taxon>
    </lineage>
</organism>
<protein>
    <recommendedName>
        <fullName evidence="6">Cobalt transport protein</fullName>
    </recommendedName>
</protein>
<evidence type="ECO:0000256" key="4">
    <source>
        <dbReference type="ARBA" id="ARBA00023136"/>
    </source>
</evidence>
<evidence type="ECO:0000256" key="3">
    <source>
        <dbReference type="ARBA" id="ARBA00022989"/>
    </source>
</evidence>
<sequence length="396" mass="43718">MLQGRPYQHDFREIKIKSSVHSTSFASSFSYSIARKLLLRKLSIVQKCSNNSHSDRIYAIDNSHNVSPINDTQSSRASSPVVATTSNVQPEACFQQKLLNGILSMSAVPYSSYVPAPITFLHKIDARVKQLWLVTLYCLLTGAASRVRLALTALVAILTVTSLQPRLWQAQLRQMVQLCFALFLGTAVSSDTLPVLPQIRHLPPAVEGLSAALVRPPYRYVLFTLGPISVTQRSLTLALRLATVTFVALQSSTLCLLSTPGEEMVTAVTWWLTPFKILGVPAKKIAFTLLLSLRFLSLAFDEVRNLALGLASRGVDWRVLGPTGSADVAARLAERLFRNMFQRSSLIAQAMVARGFRGPDHHHLYAAKVNPIDARISWASVAVLVILSLVVNRFKW</sequence>
<keyword evidence="4" id="KW-0472">Membrane</keyword>
<accession>A0A7S0YKX2</accession>
<dbReference type="AlphaFoldDB" id="A0A7S0YKX2"/>
<evidence type="ECO:0000256" key="1">
    <source>
        <dbReference type="ARBA" id="ARBA00004141"/>
    </source>
</evidence>
<evidence type="ECO:0000313" key="5">
    <source>
        <dbReference type="EMBL" id="CAD8784814.1"/>
    </source>
</evidence>
<dbReference type="PANTHER" id="PTHR33514:SF13">
    <property type="entry name" value="PROTEIN ABCI12, CHLOROPLASTIC"/>
    <property type="match status" value="1"/>
</dbReference>
<dbReference type="Pfam" id="PF02361">
    <property type="entry name" value="CbiQ"/>
    <property type="match status" value="1"/>
</dbReference>